<accession>A0A7L7YZM9</accession>
<name>A0A7L7YZM9_9MICO</name>
<evidence type="ECO:0000313" key="2">
    <source>
        <dbReference type="Proteomes" id="UP000516660"/>
    </source>
</evidence>
<dbReference type="KEGG" id="czh:H9X71_09880"/>
<reference evidence="1 2" key="1">
    <citation type="submission" date="2020-08" db="EMBL/GenBank/DDBJ databases">
        <title>Description of Clavibacter zhangzhiyonge sp. nov., a phytopathogenic actinobacterium isolated from barley seeds, causing leaf brown spot and decline.</title>
        <authorList>
            <person name="Tian Q."/>
            <person name="Chuan J."/>
            <person name="Zhao W."/>
            <person name="Li X."/>
        </authorList>
    </citation>
    <scope>NUCLEOTIDE SEQUENCE [LARGE SCALE GENOMIC DNA]</scope>
    <source>
        <strain evidence="1 2">DM1</strain>
    </source>
</reference>
<dbReference type="CDD" id="cd00719">
    <property type="entry name" value="GIY-YIG_SF"/>
    <property type="match status" value="1"/>
</dbReference>
<dbReference type="AlphaFoldDB" id="A0A7L7YZM9"/>
<keyword evidence="2" id="KW-1185">Reference proteome</keyword>
<protein>
    <submittedName>
        <fullName evidence="1">GIY-YIG nuclease family protein</fullName>
    </submittedName>
</protein>
<sequence length="327" mass="37193">MTETLRPLSFTRYDMSSAGSAAALFADSKTVCGIYVLEFEDGMKYVGQTRQIVSRYASHRRTHRDIVAFSFAPCTAAALDEHERQEIRRQEAADVSLRNLNLTGWPAGSGDMDVTIANGESILLPWDRARRLRLDDEGAATTQRRFWALAARDDYEEMADAVAKYLDECVADPFGTQRYLWNIVAFPKTGQTKSRRRLFTLNCGGLETLFALEHRDGDETQIQIHVNFDEDRTLECMDEAGMGTQMPDDFYDIRDTPYTSAAVIQSTFYSWSDFARALDFAPFVEGAYKLNTMQMRRKSSPFHRHHNQGLADDMLRRAATRLTLSRA</sequence>
<gene>
    <name evidence="1" type="ORF">H9X71_09880</name>
</gene>
<proteinExistence type="predicted"/>
<dbReference type="Proteomes" id="UP000516660">
    <property type="component" value="Chromosome"/>
</dbReference>
<dbReference type="RefSeq" id="WP_191146938.1">
    <property type="nucleotide sequence ID" value="NZ_CP061274.1"/>
</dbReference>
<organism evidence="1 2">
    <name type="scientific">Clavibacter zhangzhiyongii</name>
    <dbReference type="NCBI Taxonomy" id="2768071"/>
    <lineage>
        <taxon>Bacteria</taxon>
        <taxon>Bacillati</taxon>
        <taxon>Actinomycetota</taxon>
        <taxon>Actinomycetes</taxon>
        <taxon>Micrococcales</taxon>
        <taxon>Microbacteriaceae</taxon>
        <taxon>Clavibacter</taxon>
    </lineage>
</organism>
<dbReference type="EMBL" id="CP061274">
    <property type="protein sequence ID" value="QOD42930.1"/>
    <property type="molecule type" value="Genomic_DNA"/>
</dbReference>
<evidence type="ECO:0000313" key="1">
    <source>
        <dbReference type="EMBL" id="QOD42930.1"/>
    </source>
</evidence>